<protein>
    <submittedName>
        <fullName evidence="2">Domain of uncharacterized function (DUF1870)</fullName>
    </submittedName>
</protein>
<sequence>MDGNKLQALRKVLFLSEQEAATLIGGVTTRTWQYWESGKKPVPQDVETKMLEAVNEAENIFKAVLEEGFEYTYQYFDFDDFKKRFRSDKLLWRVYQSILGRLHQTLGDPLKDVVAPEDCALYKAISNLDINASKLSAESEAAVAYLMGRLYAVIFGDKIEPNIMINYFFHQPLKALPLVANRNEFRKARKDKEKDLLITNIISEVGDYLLHFNNVFIPTVRMIDFEKGQIEELKNSK</sequence>
<dbReference type="Pfam" id="PF08965">
    <property type="entry name" value="Aca2_YdiL"/>
    <property type="match status" value="1"/>
</dbReference>
<dbReference type="AlphaFoldDB" id="A0A377HXI4"/>
<dbReference type="RefSeq" id="WP_018346687.1">
    <property type="nucleotide sequence ID" value="NZ_JPXS01000049.1"/>
</dbReference>
<dbReference type="Proteomes" id="UP000254232">
    <property type="component" value="Unassembled WGS sequence"/>
</dbReference>
<dbReference type="EMBL" id="UGGZ01000002">
    <property type="protein sequence ID" value="STO61182.1"/>
    <property type="molecule type" value="Genomic_DNA"/>
</dbReference>
<dbReference type="Gene3D" id="1.10.3100.10">
    <property type="entry name" value="Putative cytoplasmic protein"/>
    <property type="match status" value="1"/>
</dbReference>
<evidence type="ECO:0000313" key="3">
    <source>
        <dbReference type="Proteomes" id="UP000254232"/>
    </source>
</evidence>
<dbReference type="CDD" id="cd00093">
    <property type="entry name" value="HTH_XRE"/>
    <property type="match status" value="1"/>
</dbReference>
<dbReference type="InterPro" id="IPR027910">
    <property type="entry name" value="YdiL_sf"/>
</dbReference>
<proteinExistence type="predicted"/>
<accession>A0A377HXI4</accession>
<dbReference type="GO" id="GO:0003677">
    <property type="term" value="F:DNA binding"/>
    <property type="evidence" value="ECO:0007669"/>
    <property type="project" value="InterPro"/>
</dbReference>
<evidence type="ECO:0000313" key="2">
    <source>
        <dbReference type="EMBL" id="STO61182.1"/>
    </source>
</evidence>
<reference evidence="2 3" key="1">
    <citation type="submission" date="2018-06" db="EMBL/GenBank/DDBJ databases">
        <authorList>
            <consortium name="Pathogen Informatics"/>
            <person name="Doyle S."/>
        </authorList>
    </citation>
    <scope>NUCLEOTIDE SEQUENCE [LARGE SCALE GENOMIC DNA]</scope>
    <source>
        <strain evidence="2 3">NCTC11413</strain>
    </source>
</reference>
<organism evidence="2 3">
    <name type="scientific">Gallibacterium anatis</name>
    <dbReference type="NCBI Taxonomy" id="750"/>
    <lineage>
        <taxon>Bacteria</taxon>
        <taxon>Pseudomonadati</taxon>
        <taxon>Pseudomonadota</taxon>
        <taxon>Gammaproteobacteria</taxon>
        <taxon>Pasteurellales</taxon>
        <taxon>Pasteurellaceae</taxon>
        <taxon>Gallibacterium</taxon>
    </lineage>
</organism>
<dbReference type="InterPro" id="IPR010982">
    <property type="entry name" value="Lambda_DNA-bd_dom_sf"/>
</dbReference>
<name>A0A377HXI4_9PAST</name>
<dbReference type="EMBL" id="UGGZ01000001">
    <property type="protein sequence ID" value="STO37553.1"/>
    <property type="molecule type" value="Genomic_DNA"/>
</dbReference>
<dbReference type="InterPro" id="IPR015060">
    <property type="entry name" value="Aca2_YdiL-like"/>
</dbReference>
<gene>
    <name evidence="1" type="ORF">NCTC11413_00666</name>
    <name evidence="2" type="ORF">NCTC11413_02542</name>
</gene>
<evidence type="ECO:0000313" key="1">
    <source>
        <dbReference type="EMBL" id="STO37553.1"/>
    </source>
</evidence>
<dbReference type="GeneID" id="77262838"/>
<dbReference type="InterPro" id="IPR001387">
    <property type="entry name" value="Cro/C1-type_HTH"/>
</dbReference>
<dbReference type="SUPFAM" id="SSF47413">
    <property type="entry name" value="lambda repressor-like DNA-binding domains"/>
    <property type="match status" value="1"/>
</dbReference>